<gene>
    <name evidence="2" type="ORF">O181_132756</name>
</gene>
<comment type="caution">
    <text evidence="2">The sequence shown here is derived from an EMBL/GenBank/DDBJ whole genome shotgun (WGS) entry which is preliminary data.</text>
</comment>
<name>A0A9Q3L6F5_9BASI</name>
<accession>A0A9Q3L6F5</accession>
<dbReference type="OrthoDB" id="1922221at2759"/>
<proteinExistence type="predicted"/>
<dbReference type="EMBL" id="AVOT02151859">
    <property type="protein sequence ID" value="MBW0593041.1"/>
    <property type="molecule type" value="Genomic_DNA"/>
</dbReference>
<dbReference type="Gene3D" id="1.10.340.70">
    <property type="match status" value="1"/>
</dbReference>
<sequence length="107" mass="12468">MHTSALTVIDRDHISLILQECHDCPYMEHMSEDRTKERVKSTAWWPKWERELSELISTCERGKKANIKHGKIPGLLEHIEKRKDPWATINMNWVTGLVAGGKENFND</sequence>
<dbReference type="AlphaFoldDB" id="A0A9Q3L6F5"/>
<keyword evidence="3" id="KW-1185">Reference proteome</keyword>
<dbReference type="Pfam" id="PF17921">
    <property type="entry name" value="Integrase_H2C2"/>
    <property type="match status" value="1"/>
</dbReference>
<evidence type="ECO:0000313" key="2">
    <source>
        <dbReference type="EMBL" id="MBW0593041.1"/>
    </source>
</evidence>
<dbReference type="InterPro" id="IPR041588">
    <property type="entry name" value="Integrase_H2C2"/>
</dbReference>
<evidence type="ECO:0000313" key="3">
    <source>
        <dbReference type="Proteomes" id="UP000765509"/>
    </source>
</evidence>
<protein>
    <recommendedName>
        <fullName evidence="1">Integrase zinc-binding domain-containing protein</fullName>
    </recommendedName>
</protein>
<feature type="domain" description="Integrase zinc-binding" evidence="1">
    <location>
        <begin position="10"/>
        <end position="66"/>
    </location>
</feature>
<reference evidence="2" key="1">
    <citation type="submission" date="2021-03" db="EMBL/GenBank/DDBJ databases">
        <title>Draft genome sequence of rust myrtle Austropuccinia psidii MF-1, a brazilian biotype.</title>
        <authorList>
            <person name="Quecine M.C."/>
            <person name="Pachon D.M.R."/>
            <person name="Bonatelli M.L."/>
            <person name="Correr F.H."/>
            <person name="Franceschini L.M."/>
            <person name="Leite T.F."/>
            <person name="Margarido G.R.A."/>
            <person name="Almeida C.A."/>
            <person name="Ferrarezi J.A."/>
            <person name="Labate C.A."/>
        </authorList>
    </citation>
    <scope>NUCLEOTIDE SEQUENCE</scope>
    <source>
        <strain evidence="2">MF-1</strain>
    </source>
</reference>
<evidence type="ECO:0000259" key="1">
    <source>
        <dbReference type="Pfam" id="PF17921"/>
    </source>
</evidence>
<organism evidence="2 3">
    <name type="scientific">Austropuccinia psidii MF-1</name>
    <dbReference type="NCBI Taxonomy" id="1389203"/>
    <lineage>
        <taxon>Eukaryota</taxon>
        <taxon>Fungi</taxon>
        <taxon>Dikarya</taxon>
        <taxon>Basidiomycota</taxon>
        <taxon>Pucciniomycotina</taxon>
        <taxon>Pucciniomycetes</taxon>
        <taxon>Pucciniales</taxon>
        <taxon>Sphaerophragmiaceae</taxon>
        <taxon>Austropuccinia</taxon>
    </lineage>
</organism>
<dbReference type="Proteomes" id="UP000765509">
    <property type="component" value="Unassembled WGS sequence"/>
</dbReference>